<evidence type="ECO:0000259" key="14">
    <source>
        <dbReference type="Pfam" id="PF01433"/>
    </source>
</evidence>
<dbReference type="EMBL" id="BAABKG010000003">
    <property type="protein sequence ID" value="GAA5148613.1"/>
    <property type="molecule type" value="Genomic_DNA"/>
</dbReference>
<dbReference type="Proteomes" id="UP001500221">
    <property type="component" value="Unassembled WGS sequence"/>
</dbReference>
<keyword evidence="8" id="KW-0479">Metal-binding</keyword>
<keyword evidence="17" id="KW-1185">Reference proteome</keyword>
<dbReference type="SUPFAM" id="SSF63737">
    <property type="entry name" value="Leukotriene A4 hydrolase N-terminal domain"/>
    <property type="match status" value="1"/>
</dbReference>
<dbReference type="InterPro" id="IPR001930">
    <property type="entry name" value="Peptidase_M1"/>
</dbReference>
<gene>
    <name evidence="16" type="primary">pepN_1</name>
    <name evidence="16" type="ORF">GCM10023340_22680</name>
</gene>
<comment type="cofactor">
    <cofactor evidence="2">
        <name>Zn(2+)</name>
        <dbReference type="ChEBI" id="CHEBI:29105"/>
    </cofactor>
</comment>
<reference evidence="17" key="1">
    <citation type="journal article" date="2019" name="Int. J. Syst. Evol. Microbiol.">
        <title>The Global Catalogue of Microorganisms (GCM) 10K type strain sequencing project: providing services to taxonomists for standard genome sequencing and annotation.</title>
        <authorList>
            <consortium name="The Broad Institute Genomics Platform"/>
            <consortium name="The Broad Institute Genome Sequencing Center for Infectious Disease"/>
            <person name="Wu L."/>
            <person name="Ma J."/>
        </authorList>
    </citation>
    <scope>NUCLEOTIDE SEQUENCE [LARGE SCALE GENOMIC DNA]</scope>
    <source>
        <strain evidence="17">JCM 18459</strain>
    </source>
</reference>
<dbReference type="Gene3D" id="1.10.390.10">
    <property type="entry name" value="Neutral Protease Domain 2"/>
    <property type="match status" value="1"/>
</dbReference>
<dbReference type="Gene3D" id="2.60.40.1730">
    <property type="entry name" value="tricorn interacting facor f3 domain"/>
    <property type="match status" value="1"/>
</dbReference>
<evidence type="ECO:0000256" key="6">
    <source>
        <dbReference type="ARBA" id="ARBA00022438"/>
    </source>
</evidence>
<dbReference type="InterPro" id="IPR024571">
    <property type="entry name" value="ERAP1-like_C_dom"/>
</dbReference>
<evidence type="ECO:0000256" key="3">
    <source>
        <dbReference type="ARBA" id="ARBA00010136"/>
    </source>
</evidence>
<evidence type="ECO:0000256" key="4">
    <source>
        <dbReference type="ARBA" id="ARBA00012564"/>
    </source>
</evidence>
<keyword evidence="7" id="KW-0645">Protease</keyword>
<dbReference type="InterPro" id="IPR050344">
    <property type="entry name" value="Peptidase_M1_aminopeptidases"/>
</dbReference>
<protein>
    <recommendedName>
        <fullName evidence="5">Aminopeptidase N</fullName>
        <ecNumber evidence="4">3.4.11.2</ecNumber>
    </recommendedName>
    <alternativeName>
        <fullName evidence="12">Alanine aminopeptidase</fullName>
    </alternativeName>
    <alternativeName>
        <fullName evidence="13">Lysyl aminopeptidase</fullName>
    </alternativeName>
</protein>
<dbReference type="SUPFAM" id="SSF55486">
    <property type="entry name" value="Metalloproteases ('zincins'), catalytic domain"/>
    <property type="match status" value="1"/>
</dbReference>
<accession>A0ABP9PP48</accession>
<proteinExistence type="inferred from homology"/>
<evidence type="ECO:0000256" key="13">
    <source>
        <dbReference type="ARBA" id="ARBA00031533"/>
    </source>
</evidence>
<comment type="caution">
    <text evidence="16">The sequence shown here is derived from an EMBL/GenBank/DDBJ whole genome shotgun (WGS) entry which is preliminary data.</text>
</comment>
<dbReference type="InterPro" id="IPR042097">
    <property type="entry name" value="Aminopeptidase_N-like_N_sf"/>
</dbReference>
<feature type="domain" description="ERAP1-like C-terminal" evidence="15">
    <location>
        <begin position="618"/>
        <end position="807"/>
    </location>
</feature>
<dbReference type="Pfam" id="PF01433">
    <property type="entry name" value="Peptidase_M1"/>
    <property type="match status" value="1"/>
</dbReference>
<dbReference type="PANTHER" id="PTHR11533">
    <property type="entry name" value="PROTEASE M1 ZINC METALLOPROTEASE"/>
    <property type="match status" value="1"/>
</dbReference>
<evidence type="ECO:0000256" key="11">
    <source>
        <dbReference type="ARBA" id="ARBA00023049"/>
    </source>
</evidence>
<evidence type="ECO:0000256" key="9">
    <source>
        <dbReference type="ARBA" id="ARBA00022801"/>
    </source>
</evidence>
<evidence type="ECO:0000259" key="15">
    <source>
        <dbReference type="Pfam" id="PF11838"/>
    </source>
</evidence>
<keyword evidence="10" id="KW-0862">Zinc</keyword>
<keyword evidence="11" id="KW-0482">Metalloprotease</keyword>
<dbReference type="GO" id="GO:0004177">
    <property type="term" value="F:aminopeptidase activity"/>
    <property type="evidence" value="ECO:0007669"/>
    <property type="project" value="UniProtKB-KW"/>
</dbReference>
<dbReference type="NCBIfam" id="TIGR02412">
    <property type="entry name" value="pepN_strep_liv"/>
    <property type="match status" value="1"/>
</dbReference>
<sequence>MSVASYPSLRQSEARERAELLTVRSYEVRLDLREAETAETFGSVTTVRFESAGGRTFVDVKAVAVHAVRLDGQPLDPAAVEHGRLALDVPAGEHELVVDAAMPYRNDGEGMHRHRDPADGRTYLYVMSFMDAAPSVWACFDQPDLKAPYTMHVTAPDGWTVVGNAPATAPSSDDGAWSLGPTQPLSTYFVTLVAGPYHVLRDEHDGIGLGLSSRQALAPHLDKDADELFTLTRQCFDEFHRLFGIRYPFGEYHQAFVPEFNAGAMENPGCVTFRDQLVFDTRVTRGVRISRASTVAHEMAHQWFGNIVTPVWWDDLWLNESFAEYMGNRLTADVTQYDDAWEQVAWARRQWGLTADARPSTHPVAGNGAADAQAALQNFDGISYAKGSSVLKQLCTRLGDDVFFAGVVDHLTTHRFGNATMHDLFASWERAGAGDLADVVDQWLRTAGADVVRLDRAAGVLHRTAPADHPAERTHRFDLAVLRGGEVATSTVTLADAATPLDGAAPPDDAAVVLDPWEQSWGVYVPDAVTLGALRDELPRVTDPLLRAAAWNNVKSGYRQLAVDPDLVVDLAVAALPAHDTDGHTRPWLLGEVVPAASPGAAERLLGAALELTASAEPAGELQLSAFRTAVLLCRDPDRLRGWLAQAPDGVEVDLDVRWRLLVQLATLGAVDVPELDAELAREVSSVAHLGHVTALASLPTEQAKERAWRLFTGADDAANHDVDAAGQGFWRDGQAELVRPYVERYVADLPATADVRAGWLLALAARAFFPRTMADDDALARLRELRDGDALVPAVRRAVADQVSDLEHRLAVRRAFPKPPSRPLPGPGAS</sequence>
<feature type="domain" description="Peptidase M1 membrane alanine aminopeptidase" evidence="14">
    <location>
        <begin position="231"/>
        <end position="443"/>
    </location>
</feature>
<evidence type="ECO:0000256" key="5">
    <source>
        <dbReference type="ARBA" id="ARBA00015611"/>
    </source>
</evidence>
<organism evidence="16 17">
    <name type="scientific">Nocardioides marinquilinus</name>
    <dbReference type="NCBI Taxonomy" id="1210400"/>
    <lineage>
        <taxon>Bacteria</taxon>
        <taxon>Bacillati</taxon>
        <taxon>Actinomycetota</taxon>
        <taxon>Actinomycetes</taxon>
        <taxon>Propionibacteriales</taxon>
        <taxon>Nocardioidaceae</taxon>
        <taxon>Nocardioides</taxon>
    </lineage>
</organism>
<evidence type="ECO:0000313" key="17">
    <source>
        <dbReference type="Proteomes" id="UP001500221"/>
    </source>
</evidence>
<dbReference type="PANTHER" id="PTHR11533:SF174">
    <property type="entry name" value="PUROMYCIN-SENSITIVE AMINOPEPTIDASE-RELATED"/>
    <property type="match status" value="1"/>
</dbReference>
<evidence type="ECO:0000256" key="1">
    <source>
        <dbReference type="ARBA" id="ARBA00000098"/>
    </source>
</evidence>
<comment type="similarity">
    <text evidence="3">Belongs to the peptidase M1 family.</text>
</comment>
<comment type="catalytic activity">
    <reaction evidence="1">
        <text>Release of an N-terminal amino acid, Xaa-|-Yaa- from a peptide, amide or arylamide. Xaa is preferably Ala, but may be most amino acids including Pro (slow action). When a terminal hydrophobic residue is followed by a prolyl residue, the two may be released as an intact Xaa-Pro dipeptide.</text>
        <dbReference type="EC" id="3.4.11.2"/>
    </reaction>
</comment>
<dbReference type="EC" id="3.4.11.2" evidence="4"/>
<dbReference type="InterPro" id="IPR014782">
    <property type="entry name" value="Peptidase_M1_dom"/>
</dbReference>
<dbReference type="InterPro" id="IPR027268">
    <property type="entry name" value="Peptidase_M4/M1_CTD_sf"/>
</dbReference>
<dbReference type="CDD" id="cd09602">
    <property type="entry name" value="M1_APN"/>
    <property type="match status" value="1"/>
</dbReference>
<keyword evidence="9" id="KW-0378">Hydrolase</keyword>
<keyword evidence="6 16" id="KW-0031">Aminopeptidase</keyword>
<evidence type="ECO:0000256" key="7">
    <source>
        <dbReference type="ARBA" id="ARBA00022670"/>
    </source>
</evidence>
<evidence type="ECO:0000256" key="2">
    <source>
        <dbReference type="ARBA" id="ARBA00001947"/>
    </source>
</evidence>
<evidence type="ECO:0000313" key="16">
    <source>
        <dbReference type="EMBL" id="GAA5148613.1"/>
    </source>
</evidence>
<evidence type="ECO:0000256" key="8">
    <source>
        <dbReference type="ARBA" id="ARBA00022723"/>
    </source>
</evidence>
<dbReference type="RefSeq" id="WP_345458399.1">
    <property type="nucleotide sequence ID" value="NZ_BAABKG010000003.1"/>
</dbReference>
<dbReference type="PRINTS" id="PR00756">
    <property type="entry name" value="ALADIPTASE"/>
</dbReference>
<dbReference type="Pfam" id="PF11838">
    <property type="entry name" value="ERAP1_C"/>
    <property type="match status" value="1"/>
</dbReference>
<evidence type="ECO:0000256" key="12">
    <source>
        <dbReference type="ARBA" id="ARBA00029811"/>
    </source>
</evidence>
<dbReference type="InterPro" id="IPR012778">
    <property type="entry name" value="Pept_M1_aminopeptidase"/>
</dbReference>
<name>A0ABP9PP48_9ACTN</name>
<evidence type="ECO:0000256" key="10">
    <source>
        <dbReference type="ARBA" id="ARBA00022833"/>
    </source>
</evidence>